<evidence type="ECO:0000313" key="3">
    <source>
        <dbReference type="Proteomes" id="UP000051448"/>
    </source>
</evidence>
<dbReference type="PATRIC" id="fig|1423759.3.peg.191"/>
<dbReference type="GO" id="GO:0016020">
    <property type="term" value="C:membrane"/>
    <property type="evidence" value="ECO:0007669"/>
    <property type="project" value="InterPro"/>
</dbReference>
<accession>A0A0R1MGI1</accession>
<feature type="transmembrane region" description="Helical" evidence="1">
    <location>
        <begin position="41"/>
        <end position="60"/>
    </location>
</feature>
<name>A0A0R1MGI1_9LACO</name>
<feature type="transmembrane region" description="Helical" evidence="1">
    <location>
        <begin position="67"/>
        <end position="87"/>
    </location>
</feature>
<dbReference type="RefSeq" id="WP_057869334.1">
    <property type="nucleotide sequence ID" value="NZ_AZDX01000010.1"/>
</dbReference>
<dbReference type="EMBL" id="AZDX01000010">
    <property type="protein sequence ID" value="KRL07068.1"/>
    <property type="molecule type" value="Genomic_DNA"/>
</dbReference>
<evidence type="ECO:0008006" key="4">
    <source>
        <dbReference type="Google" id="ProtNLM"/>
    </source>
</evidence>
<feature type="transmembrane region" description="Helical" evidence="1">
    <location>
        <begin position="7"/>
        <end position="26"/>
    </location>
</feature>
<sequence length="88" mass="10075">MKEETRFIQILGRIATVLSVLMYVSYVPQIISNLNGQYGNPIQPLVAAINCLFWCVYAYFKMNRDWPVFFANLPGIFLGIITFVTALH</sequence>
<dbReference type="Pfam" id="PF03083">
    <property type="entry name" value="MtN3_slv"/>
    <property type="match status" value="1"/>
</dbReference>
<proteinExistence type="predicted"/>
<comment type="caution">
    <text evidence="2">The sequence shown here is derived from an EMBL/GenBank/DDBJ whole genome shotgun (WGS) entry which is preliminary data.</text>
</comment>
<keyword evidence="1" id="KW-1133">Transmembrane helix</keyword>
<protein>
    <recommendedName>
        <fullName evidence="4">Integral membrane protein</fullName>
    </recommendedName>
</protein>
<evidence type="ECO:0000313" key="2">
    <source>
        <dbReference type="EMBL" id="KRL07068.1"/>
    </source>
</evidence>
<dbReference type="OrthoDB" id="9794653at2"/>
<keyword evidence="3" id="KW-1185">Reference proteome</keyword>
<dbReference type="Proteomes" id="UP000051448">
    <property type="component" value="Unassembled WGS sequence"/>
</dbReference>
<dbReference type="GeneID" id="98310743"/>
<dbReference type="STRING" id="1423759.FC92_GL000186"/>
<keyword evidence="1" id="KW-0472">Membrane</keyword>
<organism evidence="2 3">
    <name type="scientific">Liquorilactobacillus hordei DSM 19519</name>
    <dbReference type="NCBI Taxonomy" id="1423759"/>
    <lineage>
        <taxon>Bacteria</taxon>
        <taxon>Bacillati</taxon>
        <taxon>Bacillota</taxon>
        <taxon>Bacilli</taxon>
        <taxon>Lactobacillales</taxon>
        <taxon>Lactobacillaceae</taxon>
        <taxon>Liquorilactobacillus</taxon>
    </lineage>
</organism>
<dbReference type="Gene3D" id="1.20.1280.290">
    <property type="match status" value="1"/>
</dbReference>
<gene>
    <name evidence="2" type="ORF">FC92_GL000186</name>
</gene>
<evidence type="ECO:0000256" key="1">
    <source>
        <dbReference type="SAM" id="Phobius"/>
    </source>
</evidence>
<keyword evidence="1" id="KW-0812">Transmembrane</keyword>
<dbReference type="InterPro" id="IPR004316">
    <property type="entry name" value="SWEET_rpt"/>
</dbReference>
<dbReference type="AlphaFoldDB" id="A0A0R1MGI1"/>
<reference evidence="2 3" key="1">
    <citation type="journal article" date="2015" name="Genome Announc.">
        <title>Expanding the biotechnology potential of lactobacilli through comparative genomics of 213 strains and associated genera.</title>
        <authorList>
            <person name="Sun Z."/>
            <person name="Harris H.M."/>
            <person name="McCann A."/>
            <person name="Guo C."/>
            <person name="Argimon S."/>
            <person name="Zhang W."/>
            <person name="Yang X."/>
            <person name="Jeffery I.B."/>
            <person name="Cooney J.C."/>
            <person name="Kagawa T.F."/>
            <person name="Liu W."/>
            <person name="Song Y."/>
            <person name="Salvetti E."/>
            <person name="Wrobel A."/>
            <person name="Rasinkangas P."/>
            <person name="Parkhill J."/>
            <person name="Rea M.C."/>
            <person name="O'Sullivan O."/>
            <person name="Ritari J."/>
            <person name="Douillard F.P."/>
            <person name="Paul Ross R."/>
            <person name="Yang R."/>
            <person name="Briner A.E."/>
            <person name="Felis G.E."/>
            <person name="de Vos W.M."/>
            <person name="Barrangou R."/>
            <person name="Klaenhammer T.R."/>
            <person name="Caufield P.W."/>
            <person name="Cui Y."/>
            <person name="Zhang H."/>
            <person name="O'Toole P.W."/>
        </authorList>
    </citation>
    <scope>NUCLEOTIDE SEQUENCE [LARGE SCALE GENOMIC DNA]</scope>
    <source>
        <strain evidence="2 3">DSM 19519</strain>
    </source>
</reference>